<dbReference type="EMBL" id="JARKHS020029955">
    <property type="protein sequence ID" value="KAK8762566.1"/>
    <property type="molecule type" value="Genomic_DNA"/>
</dbReference>
<evidence type="ECO:0000313" key="1">
    <source>
        <dbReference type="EMBL" id="KAK8762566.1"/>
    </source>
</evidence>
<keyword evidence="2" id="KW-1185">Reference proteome</keyword>
<dbReference type="Proteomes" id="UP001321473">
    <property type="component" value="Unassembled WGS sequence"/>
</dbReference>
<sequence>MLHYFQSCLLQSTTDRQARKNSNRAKSVASEKSDVIATAARRYSCDSIENDQMVRALARISKVGLSNLCLEDYNQVTALVSVRSARA</sequence>
<comment type="caution">
    <text evidence="1">The sequence shown here is derived from an EMBL/GenBank/DDBJ whole genome shotgun (WGS) entry which is preliminary data.</text>
</comment>
<reference evidence="1 2" key="1">
    <citation type="journal article" date="2023" name="Arcadia Sci">
        <title>De novo assembly of a long-read Amblyomma americanum tick genome.</title>
        <authorList>
            <person name="Chou S."/>
            <person name="Poskanzer K.E."/>
            <person name="Rollins M."/>
            <person name="Thuy-Boun P.S."/>
        </authorList>
    </citation>
    <scope>NUCLEOTIDE SEQUENCE [LARGE SCALE GENOMIC DNA]</scope>
    <source>
        <strain evidence="1">F_SG_1</strain>
        <tissue evidence="1">Salivary glands</tissue>
    </source>
</reference>
<accession>A0AAQ4DJC6</accession>
<gene>
    <name evidence="1" type="ORF">V5799_026168</name>
</gene>
<protein>
    <submittedName>
        <fullName evidence="1">Uncharacterized protein</fullName>
    </submittedName>
</protein>
<name>A0AAQ4DJC6_AMBAM</name>
<organism evidence="1 2">
    <name type="scientific">Amblyomma americanum</name>
    <name type="common">Lone star tick</name>
    <dbReference type="NCBI Taxonomy" id="6943"/>
    <lineage>
        <taxon>Eukaryota</taxon>
        <taxon>Metazoa</taxon>
        <taxon>Ecdysozoa</taxon>
        <taxon>Arthropoda</taxon>
        <taxon>Chelicerata</taxon>
        <taxon>Arachnida</taxon>
        <taxon>Acari</taxon>
        <taxon>Parasitiformes</taxon>
        <taxon>Ixodida</taxon>
        <taxon>Ixodoidea</taxon>
        <taxon>Ixodidae</taxon>
        <taxon>Amblyomminae</taxon>
        <taxon>Amblyomma</taxon>
    </lineage>
</organism>
<dbReference type="AlphaFoldDB" id="A0AAQ4DJC6"/>
<evidence type="ECO:0000313" key="2">
    <source>
        <dbReference type="Proteomes" id="UP001321473"/>
    </source>
</evidence>
<proteinExistence type="predicted"/>